<feature type="compositionally biased region" description="Basic residues" evidence="1">
    <location>
        <begin position="134"/>
        <end position="147"/>
    </location>
</feature>
<name>A0A2S2P423_SCHGA</name>
<feature type="region of interest" description="Disordered" evidence="1">
    <location>
        <begin position="131"/>
        <end position="166"/>
    </location>
</feature>
<dbReference type="AlphaFoldDB" id="A0A2S2P423"/>
<evidence type="ECO:0000313" key="2">
    <source>
        <dbReference type="EMBL" id="MBY24165.1"/>
    </source>
</evidence>
<feature type="compositionally biased region" description="Low complexity" evidence="1">
    <location>
        <begin position="148"/>
        <end position="159"/>
    </location>
</feature>
<evidence type="ECO:0000256" key="1">
    <source>
        <dbReference type="SAM" id="MobiDB-lite"/>
    </source>
</evidence>
<sequence>MAAHLYFVPLTGQVRRDGRKWLQVRRPNLGRGGELDGSGACIKTRDRRGQDTVLFLFVFNNDKLKIPTTQQVSAADSSNHHHHEVNDRISPVFGCRCYRSTVRARRTGHSSSRTPSGFRCTLVDRHPIAPVARGHPRGCRTRRRRSSSCRPPGGVRSSGCRPSGIARPHSRPLLMFDFG</sequence>
<reference evidence="2" key="1">
    <citation type="submission" date="2018-04" db="EMBL/GenBank/DDBJ databases">
        <title>Transcriptome of Schizaphis graminum biotype I.</title>
        <authorList>
            <person name="Scully E.D."/>
            <person name="Geib S.M."/>
            <person name="Palmer N.A."/>
            <person name="Koch K."/>
            <person name="Bradshaw J."/>
            <person name="Heng-Moss T."/>
            <person name="Sarath G."/>
        </authorList>
    </citation>
    <scope>NUCLEOTIDE SEQUENCE</scope>
</reference>
<gene>
    <name evidence="2" type="ORF">g.30762</name>
</gene>
<proteinExistence type="predicted"/>
<protein>
    <submittedName>
        <fullName evidence="2">Uncharacterized protein</fullName>
    </submittedName>
</protein>
<dbReference type="EMBL" id="GGMR01011546">
    <property type="protein sequence ID" value="MBY24165.1"/>
    <property type="molecule type" value="Transcribed_RNA"/>
</dbReference>
<accession>A0A2S2P423</accession>
<organism evidence="2">
    <name type="scientific">Schizaphis graminum</name>
    <name type="common">Green bug aphid</name>
    <dbReference type="NCBI Taxonomy" id="13262"/>
    <lineage>
        <taxon>Eukaryota</taxon>
        <taxon>Metazoa</taxon>
        <taxon>Ecdysozoa</taxon>
        <taxon>Arthropoda</taxon>
        <taxon>Hexapoda</taxon>
        <taxon>Insecta</taxon>
        <taxon>Pterygota</taxon>
        <taxon>Neoptera</taxon>
        <taxon>Paraneoptera</taxon>
        <taxon>Hemiptera</taxon>
        <taxon>Sternorrhyncha</taxon>
        <taxon>Aphidomorpha</taxon>
        <taxon>Aphidoidea</taxon>
        <taxon>Aphididae</taxon>
        <taxon>Aphidini</taxon>
        <taxon>Schizaphis</taxon>
    </lineage>
</organism>